<dbReference type="InterPro" id="IPR027291">
    <property type="entry name" value="Glyco_hydro_38_N_sf"/>
</dbReference>
<keyword evidence="4" id="KW-0326">Glycosidase</keyword>
<dbReference type="GO" id="GO:0004559">
    <property type="term" value="F:alpha-mannosidase activity"/>
    <property type="evidence" value="ECO:0007669"/>
    <property type="project" value="InterPro"/>
</dbReference>
<evidence type="ECO:0000313" key="6">
    <source>
        <dbReference type="EMBL" id="EFI84119.1"/>
    </source>
</evidence>
<gene>
    <name evidence="6" type="ORF">HMPREF0556_10672</name>
</gene>
<feature type="domain" description="Glycoside hydrolase family 38 central" evidence="5">
    <location>
        <begin position="274"/>
        <end position="352"/>
    </location>
</feature>
<dbReference type="InterPro" id="IPR015341">
    <property type="entry name" value="Glyco_hydro_38_cen"/>
</dbReference>
<dbReference type="InterPro" id="IPR028995">
    <property type="entry name" value="Glyco_hydro_57/38_cen_sf"/>
</dbReference>
<dbReference type="AlphaFoldDB" id="D7UWR1"/>
<evidence type="ECO:0000259" key="5">
    <source>
        <dbReference type="SMART" id="SM00872"/>
    </source>
</evidence>
<accession>D7UWR1</accession>
<dbReference type="GO" id="GO:0006013">
    <property type="term" value="P:mannose metabolic process"/>
    <property type="evidence" value="ECO:0007669"/>
    <property type="project" value="InterPro"/>
</dbReference>
<dbReference type="Gene3D" id="3.20.110.10">
    <property type="entry name" value="Glycoside hydrolase 38, N terminal domain"/>
    <property type="match status" value="1"/>
</dbReference>
<evidence type="ECO:0000256" key="4">
    <source>
        <dbReference type="ARBA" id="ARBA00023295"/>
    </source>
</evidence>
<evidence type="ECO:0000256" key="3">
    <source>
        <dbReference type="ARBA" id="ARBA00022801"/>
    </source>
</evidence>
<evidence type="ECO:0000256" key="2">
    <source>
        <dbReference type="ARBA" id="ARBA00022723"/>
    </source>
</evidence>
<dbReference type="InterPro" id="IPR011682">
    <property type="entry name" value="Glyco_hydro_38_C"/>
</dbReference>
<sequence length="863" mass="96931">MIKAHIVNHTHWDREWYFTAMDALVLSEQLFTDAIVELEKNPEASFVLDGQLSILDDYLALYPEKLSNIQALIAKKQLFIGPWFTQSDAFYAHAESILRNGMIGVFESKKYGEYMDIGYLPDTFGFNAQVPAILEQLGLDTFIFWRGVHLGKHVSSPYFKWQGLNGKSEVYAVNMPQGYGTGMLLEPTKEFVEGRLDPAIEFIQQFGDNREVLIPSGNDQLAIIKDFSEKITKINTIGKYTYELSTYADFLEYVKALPDLETYQGEFRSPVLARVHKTIGSSRMDIKLKSAQLEAKLLYRIEPMLVIAKKAGIHISERLLMTAWKKVLEGAAHDSLGGCVSDTVAEDILHRFKEAEEIADSIENTISKKLAEALGLSNQEILLFNTALTTFEGTKEVQVISPTKQISFPDHPEAVIVEADYVEARENVLFETPAGNEYIEEPGYYLLRIQLPVKLPGLSYQVVSFHSTTQELPSMEQKPTAQISNDFITVSFENGVLTAETAFGKRIEQFLSFVDEANAGDTYDFSPLVGDTPVKLTFQTAEISTAKGVQKMKLTGSYTLPYDLENRLLTPHKEGVLQLTATLTLKTGDPLLHGELHVKNSLRSHRLRLLVETGIETDHNHASLPFGFIKRTKGVPADWEATYSEMPIDIEPLEQNISVSDEEAVCSVFTKGIKEYQHQGTALALTLLATTDQLGKPDLVYRPGRASGDTTKRGHILMATEKAQLMGDWNYDFAISFAQGAFSEKNTAQLGKYFAAENVDYLRQDYNYFLHRLDNKIQSTGQQLTVPQTLSVISLPEDILVSTCHPSYYKQDQYLIRIENPTSEAIEIPTILQQAEQINALEEIQEAKRNVPAYSALTFRLPL</sequence>
<dbReference type="Pfam" id="PF09261">
    <property type="entry name" value="Alpha-mann_mid"/>
    <property type="match status" value="1"/>
</dbReference>
<dbReference type="Pfam" id="PF07748">
    <property type="entry name" value="Glyco_hydro_38C"/>
    <property type="match status" value="1"/>
</dbReference>
<comment type="similarity">
    <text evidence="1">Belongs to the glycosyl hydrolase 38 family.</text>
</comment>
<keyword evidence="7" id="KW-1185">Reference proteome</keyword>
<dbReference type="PANTHER" id="PTHR46017:SF2">
    <property type="entry name" value="MANNOSYLGLYCERATE HYDROLASE"/>
    <property type="match status" value="1"/>
</dbReference>
<dbReference type="SMART" id="SM00872">
    <property type="entry name" value="Alpha-mann_mid"/>
    <property type="match status" value="1"/>
</dbReference>
<organism evidence="6 7">
    <name type="scientific">Listeria grayi DSM 20601</name>
    <dbReference type="NCBI Taxonomy" id="525367"/>
    <lineage>
        <taxon>Bacteria</taxon>
        <taxon>Bacillati</taxon>
        <taxon>Bacillota</taxon>
        <taxon>Bacilli</taxon>
        <taxon>Bacillales</taxon>
        <taxon>Listeriaceae</taxon>
        <taxon>Listeria</taxon>
    </lineage>
</organism>
<dbReference type="InterPro" id="IPR037094">
    <property type="entry name" value="Glyco_hydro_38_cen_sf"/>
</dbReference>
<dbReference type="GO" id="GO:0046872">
    <property type="term" value="F:metal ion binding"/>
    <property type="evidence" value="ECO:0007669"/>
    <property type="project" value="UniProtKB-KW"/>
</dbReference>
<keyword evidence="3 6" id="KW-0378">Hydrolase</keyword>
<reference evidence="6" key="1">
    <citation type="submission" date="2010-06" db="EMBL/GenBank/DDBJ databases">
        <authorList>
            <person name="Muzny D."/>
            <person name="Qin X."/>
            <person name="Buhay C."/>
            <person name="Dugan-Rocha S."/>
            <person name="Ding Y."/>
            <person name="Chen G."/>
            <person name="Hawes A."/>
            <person name="Holder M."/>
            <person name="Jhangiani S."/>
            <person name="Johnson A."/>
            <person name="Khan Z."/>
            <person name="Li Z."/>
            <person name="Liu W."/>
            <person name="Liu X."/>
            <person name="Perez L."/>
            <person name="Shen H."/>
            <person name="Wang Q."/>
            <person name="Watt J."/>
            <person name="Xi L."/>
            <person name="Xin Y."/>
            <person name="Zhou J."/>
            <person name="Deng J."/>
            <person name="Jiang H."/>
            <person name="Liu Y."/>
            <person name="Qu J."/>
            <person name="Song X.-Z."/>
            <person name="Zhang L."/>
            <person name="Villasana D."/>
            <person name="Johnson A."/>
            <person name="Liu J."/>
            <person name="Liyanage D."/>
            <person name="Lorensuhewa L."/>
            <person name="Robinson T."/>
            <person name="Song A."/>
            <person name="Song B.-B."/>
            <person name="Dinh H."/>
            <person name="Thornton R."/>
            <person name="Coyle M."/>
            <person name="Francisco L."/>
            <person name="Jackson L."/>
            <person name="Javaid M."/>
            <person name="Korchina V."/>
            <person name="Kovar C."/>
            <person name="Mata R."/>
            <person name="Mathew T."/>
            <person name="Ngo R."/>
            <person name="Nguyen L."/>
            <person name="Nguyen N."/>
            <person name="Okwuonu G."/>
            <person name="Ongeri F."/>
            <person name="Pham C."/>
            <person name="Simmons D."/>
            <person name="Wilczek-Boney K."/>
            <person name="Hale W."/>
            <person name="Jakkamsetti A."/>
            <person name="Pham P."/>
            <person name="Ruth R."/>
            <person name="San Lucas F."/>
            <person name="Warren J."/>
            <person name="Zhang J."/>
            <person name="Zhao Z."/>
            <person name="Zhou C."/>
            <person name="Zhu D."/>
            <person name="Lee S."/>
            <person name="Bess C."/>
            <person name="Blankenburg K."/>
            <person name="Forbes L."/>
            <person name="Fu Q."/>
            <person name="Gubbala S."/>
            <person name="Hirani K."/>
            <person name="Jayaseelan J.C."/>
            <person name="Lara F."/>
            <person name="Munidasa M."/>
            <person name="Palculict T."/>
            <person name="Patil S."/>
            <person name="Pu L.-L."/>
            <person name="Saada N."/>
            <person name="Tang L."/>
            <person name="Weissenberger G."/>
            <person name="Zhu Y."/>
            <person name="Hemphill L."/>
            <person name="Shang Y."/>
            <person name="Youmans B."/>
            <person name="Ayvaz T."/>
            <person name="Ross M."/>
            <person name="Santibanez J."/>
            <person name="Aqrawi P."/>
            <person name="Gross S."/>
            <person name="Joshi V."/>
            <person name="Fowler G."/>
            <person name="Nazareth L."/>
            <person name="Reid J."/>
            <person name="Worley K."/>
            <person name="Petrosino J."/>
            <person name="Highlander S."/>
            <person name="Gibbs R."/>
        </authorList>
    </citation>
    <scope>NUCLEOTIDE SEQUENCE [LARGE SCALE GENOMIC DNA]</scope>
    <source>
        <strain evidence="6">DSM 20601</strain>
    </source>
</reference>
<dbReference type="Pfam" id="PF01074">
    <property type="entry name" value="Glyco_hydro_38N"/>
    <property type="match status" value="1"/>
</dbReference>
<proteinExistence type="inferred from homology"/>
<dbReference type="HOGENOM" id="CLU_003442_2_1_9"/>
<dbReference type="SUPFAM" id="SSF74650">
    <property type="entry name" value="Galactose mutarotase-like"/>
    <property type="match status" value="1"/>
</dbReference>
<dbReference type="SUPFAM" id="SSF88688">
    <property type="entry name" value="Families 57/38 glycoside transferase middle domain"/>
    <property type="match status" value="1"/>
</dbReference>
<dbReference type="EMBL" id="ACCR02000003">
    <property type="protein sequence ID" value="EFI84119.1"/>
    <property type="molecule type" value="Genomic_DNA"/>
</dbReference>
<dbReference type="PANTHER" id="PTHR46017">
    <property type="entry name" value="ALPHA-MANNOSIDASE 2C1"/>
    <property type="match status" value="1"/>
</dbReference>
<dbReference type="Proteomes" id="UP000010119">
    <property type="component" value="Unassembled WGS sequence"/>
</dbReference>
<dbReference type="Gene3D" id="1.20.1270.50">
    <property type="entry name" value="Glycoside hydrolase family 38, central domain"/>
    <property type="match status" value="1"/>
</dbReference>
<dbReference type="InterPro" id="IPR000602">
    <property type="entry name" value="Glyco_hydro_38_N"/>
</dbReference>
<dbReference type="CDD" id="cd10815">
    <property type="entry name" value="GH38N_AMII_EcMngB_like"/>
    <property type="match status" value="1"/>
</dbReference>
<keyword evidence="2" id="KW-0479">Metal-binding</keyword>
<dbReference type="STRING" id="525367.HMPREF0556_10672"/>
<evidence type="ECO:0000313" key="7">
    <source>
        <dbReference type="Proteomes" id="UP000010119"/>
    </source>
</evidence>
<dbReference type="RefSeq" id="WP_003757603.1">
    <property type="nucleotide sequence ID" value="NZ_GL538353.1"/>
</dbReference>
<evidence type="ECO:0000256" key="1">
    <source>
        <dbReference type="ARBA" id="ARBA00009792"/>
    </source>
</evidence>
<dbReference type="GO" id="GO:0030246">
    <property type="term" value="F:carbohydrate binding"/>
    <property type="evidence" value="ECO:0007669"/>
    <property type="project" value="InterPro"/>
</dbReference>
<protein>
    <submittedName>
        <fullName evidence="6">Glycosyl hydrolase family 38 N-terminal domain protein</fullName>
    </submittedName>
</protein>
<dbReference type="SUPFAM" id="SSF88713">
    <property type="entry name" value="Glycoside hydrolase/deacetylase"/>
    <property type="match status" value="1"/>
</dbReference>
<dbReference type="eggNOG" id="COG0383">
    <property type="taxonomic scope" value="Bacteria"/>
</dbReference>
<dbReference type="GO" id="GO:0009313">
    <property type="term" value="P:oligosaccharide catabolic process"/>
    <property type="evidence" value="ECO:0007669"/>
    <property type="project" value="TreeGrafter"/>
</dbReference>
<dbReference type="InterPro" id="IPR011330">
    <property type="entry name" value="Glyco_hydro/deAcase_b/a-brl"/>
</dbReference>
<dbReference type="InterPro" id="IPR011013">
    <property type="entry name" value="Gal_mutarotase_sf_dom"/>
</dbReference>
<name>D7UWR1_LISGR</name>
<comment type="caution">
    <text evidence="6">The sequence shown here is derived from an EMBL/GenBank/DDBJ whole genome shotgun (WGS) entry which is preliminary data.</text>
</comment>
<dbReference type="Gene3D" id="2.70.98.30">
    <property type="entry name" value="Golgi alpha-mannosidase II, domain 4"/>
    <property type="match status" value="1"/>
</dbReference>